<accession>A0ABW0I7X3</accession>
<comment type="caution">
    <text evidence="2">The sequence shown here is derived from an EMBL/GenBank/DDBJ whole genome shotgun (WGS) entry which is preliminary data.</text>
</comment>
<protein>
    <submittedName>
        <fullName evidence="2">Uncharacterized protein</fullName>
    </submittedName>
</protein>
<feature type="transmembrane region" description="Helical" evidence="1">
    <location>
        <begin position="7"/>
        <end position="27"/>
    </location>
</feature>
<reference evidence="3" key="1">
    <citation type="journal article" date="2019" name="Int. J. Syst. Evol. Microbiol.">
        <title>The Global Catalogue of Microorganisms (GCM) 10K type strain sequencing project: providing services to taxonomists for standard genome sequencing and annotation.</title>
        <authorList>
            <consortium name="The Broad Institute Genomics Platform"/>
            <consortium name="The Broad Institute Genome Sequencing Center for Infectious Disease"/>
            <person name="Wu L."/>
            <person name="Ma J."/>
        </authorList>
    </citation>
    <scope>NUCLEOTIDE SEQUENCE [LARGE SCALE GENOMIC DNA]</scope>
    <source>
        <strain evidence="3">CCUG 55250</strain>
    </source>
</reference>
<evidence type="ECO:0000313" key="3">
    <source>
        <dbReference type="Proteomes" id="UP001596106"/>
    </source>
</evidence>
<keyword evidence="1" id="KW-0812">Transmembrane</keyword>
<evidence type="ECO:0000256" key="1">
    <source>
        <dbReference type="SAM" id="Phobius"/>
    </source>
</evidence>
<proteinExistence type="predicted"/>
<dbReference type="Proteomes" id="UP001596106">
    <property type="component" value="Unassembled WGS sequence"/>
</dbReference>
<organism evidence="2 3">
    <name type="scientific">Larkinella bovis</name>
    <dbReference type="NCBI Taxonomy" id="683041"/>
    <lineage>
        <taxon>Bacteria</taxon>
        <taxon>Pseudomonadati</taxon>
        <taxon>Bacteroidota</taxon>
        <taxon>Cytophagia</taxon>
        <taxon>Cytophagales</taxon>
        <taxon>Spirosomataceae</taxon>
        <taxon>Larkinella</taxon>
    </lineage>
</organism>
<gene>
    <name evidence="2" type="ORF">ACFPMF_04655</name>
</gene>
<name>A0ABW0I7X3_9BACT</name>
<dbReference type="RefSeq" id="WP_379841606.1">
    <property type="nucleotide sequence ID" value="NZ_JBHSMA010000001.1"/>
</dbReference>
<dbReference type="EMBL" id="JBHSMA010000001">
    <property type="protein sequence ID" value="MFC5408585.1"/>
    <property type="molecule type" value="Genomic_DNA"/>
</dbReference>
<evidence type="ECO:0000313" key="2">
    <source>
        <dbReference type="EMBL" id="MFC5408585.1"/>
    </source>
</evidence>
<sequence length="64" mass="7136">MWEKISGIKYIVLAGGLLLAGFVWASMTGTRLLGDDLESVDKLETYKQGSGGRHYGRSSRFFHK</sequence>
<keyword evidence="1" id="KW-1133">Transmembrane helix</keyword>
<keyword evidence="3" id="KW-1185">Reference proteome</keyword>
<keyword evidence="1" id="KW-0472">Membrane</keyword>